<dbReference type="Gene3D" id="3.40.50.200">
    <property type="entry name" value="Peptidase S8/S53 domain"/>
    <property type="match status" value="1"/>
</dbReference>
<feature type="domain" description="Subtilisin-like protease fibronectin type-III" evidence="9">
    <location>
        <begin position="388"/>
        <end position="481"/>
    </location>
</feature>
<name>A0AAN8T9G2_SOLBU</name>
<dbReference type="EMBL" id="JBANQN010000007">
    <property type="protein sequence ID" value="KAK6783950.1"/>
    <property type="molecule type" value="Genomic_DNA"/>
</dbReference>
<evidence type="ECO:0000256" key="1">
    <source>
        <dbReference type="ARBA" id="ARBA00011073"/>
    </source>
</evidence>
<dbReference type="PANTHER" id="PTHR10795">
    <property type="entry name" value="PROPROTEIN CONVERTASE SUBTILISIN/KEXIN"/>
    <property type="match status" value="1"/>
</dbReference>
<feature type="domain" description="PA" evidence="8">
    <location>
        <begin position="173"/>
        <end position="215"/>
    </location>
</feature>
<keyword evidence="3" id="KW-0732">Signal</keyword>
<dbReference type="AlphaFoldDB" id="A0AAN8T9G2"/>
<dbReference type="Gene3D" id="2.60.40.2310">
    <property type="match status" value="1"/>
</dbReference>
<keyword evidence="5" id="KW-0720">Serine protease</keyword>
<evidence type="ECO:0000313" key="11">
    <source>
        <dbReference type="Proteomes" id="UP001371456"/>
    </source>
</evidence>
<evidence type="ECO:0000256" key="2">
    <source>
        <dbReference type="ARBA" id="ARBA00022670"/>
    </source>
</evidence>
<dbReference type="InterPro" id="IPR000209">
    <property type="entry name" value="Peptidase_S8/S53_dom"/>
</dbReference>
<dbReference type="PROSITE" id="PS51892">
    <property type="entry name" value="SUBTILASE"/>
    <property type="match status" value="1"/>
</dbReference>
<dbReference type="InterPro" id="IPR023828">
    <property type="entry name" value="Peptidase_S8_Ser-AS"/>
</dbReference>
<proteinExistence type="inferred from homology"/>
<comment type="caution">
    <text evidence="6">Lacks conserved residue(s) required for the propagation of feature annotation.</text>
</comment>
<dbReference type="InterPro" id="IPR034197">
    <property type="entry name" value="Peptidases_S8_3"/>
</dbReference>
<keyword evidence="2" id="KW-0645">Protease</keyword>
<dbReference type="SUPFAM" id="SSF52743">
    <property type="entry name" value="Subtilisin-like"/>
    <property type="match status" value="1"/>
</dbReference>
<reference evidence="10 11" key="1">
    <citation type="submission" date="2024-02" db="EMBL/GenBank/DDBJ databases">
        <title>de novo genome assembly of Solanum bulbocastanum strain 11H21.</title>
        <authorList>
            <person name="Hosaka A.J."/>
        </authorList>
    </citation>
    <scope>NUCLEOTIDE SEQUENCE [LARGE SCALE GENOMIC DNA]</scope>
    <source>
        <tissue evidence="10">Young leaves</tissue>
    </source>
</reference>
<dbReference type="PROSITE" id="PS00138">
    <property type="entry name" value="SUBTILASE_SER"/>
    <property type="match status" value="1"/>
</dbReference>
<dbReference type="InterPro" id="IPR003137">
    <property type="entry name" value="PA_domain"/>
</dbReference>
<gene>
    <name evidence="10" type="ORF">RDI58_017404</name>
</gene>
<dbReference type="Pfam" id="PF02225">
    <property type="entry name" value="PA"/>
    <property type="match status" value="1"/>
</dbReference>
<dbReference type="Pfam" id="PF17766">
    <property type="entry name" value="fn3_6"/>
    <property type="match status" value="1"/>
</dbReference>
<accession>A0AAN8T9G2</accession>
<dbReference type="InterPro" id="IPR015500">
    <property type="entry name" value="Peptidase_S8_subtilisin-rel"/>
</dbReference>
<keyword evidence="11" id="KW-1185">Reference proteome</keyword>
<dbReference type="InterPro" id="IPR045051">
    <property type="entry name" value="SBT"/>
</dbReference>
<evidence type="ECO:0000313" key="10">
    <source>
        <dbReference type="EMBL" id="KAK6783950.1"/>
    </source>
</evidence>
<dbReference type="PRINTS" id="PR00723">
    <property type="entry name" value="SUBTILISIN"/>
</dbReference>
<feature type="domain" description="Peptidase S8/S53" evidence="7">
    <location>
        <begin position="37"/>
        <end position="335"/>
    </location>
</feature>
<dbReference type="Pfam" id="PF00082">
    <property type="entry name" value="Peptidase_S8"/>
    <property type="match status" value="1"/>
</dbReference>
<evidence type="ECO:0000259" key="9">
    <source>
        <dbReference type="Pfam" id="PF17766"/>
    </source>
</evidence>
<evidence type="ECO:0000256" key="3">
    <source>
        <dbReference type="ARBA" id="ARBA00022729"/>
    </source>
</evidence>
<dbReference type="Gene3D" id="3.50.30.30">
    <property type="match status" value="1"/>
</dbReference>
<comment type="similarity">
    <text evidence="1 6">Belongs to the peptidase S8 family.</text>
</comment>
<dbReference type="GO" id="GO:0006508">
    <property type="term" value="P:proteolysis"/>
    <property type="evidence" value="ECO:0007669"/>
    <property type="project" value="UniProtKB-KW"/>
</dbReference>
<evidence type="ECO:0000259" key="7">
    <source>
        <dbReference type="Pfam" id="PF00082"/>
    </source>
</evidence>
<evidence type="ECO:0000256" key="5">
    <source>
        <dbReference type="ARBA" id="ARBA00022825"/>
    </source>
</evidence>
<dbReference type="InterPro" id="IPR041469">
    <property type="entry name" value="Subtilisin-like_FN3"/>
</dbReference>
<sequence>MPPPSARWKGKCEFYSWSSCNNKLIRARYFHESGNGTPLDENGHGTHTSSVAAGNFVNGANVLAIANGTASGMAPLAHVAMYKVCSSIGCPETDVLAAIDAAIEDGVDVLSISICSKFNQFWSGVIAEGGFTAMQKGILVSCSAGNTGPLPGTVNNRDPWPLTVGASTTDRKLRATNAGGAGMILVNDELQGFTVSAEPHVVPAAHVSYTDGLKIISYMNSTSNPLATFLFRGTIFEDDFAREVASFSGRGPNRASPGILKPDIIAPGVNILAAWPTKSTFNIASGTSMSCPHVSGIATLVKSTHPDWSPAAIKSAIMTTADLDENNDLFATGAGHVNPSRASDPGLIYDIKPEDYVQYLCGLKYPNKAAYMSILRKVKCLSKIAEAELNYPSFSIGLGLEAQTYTRTVTNVGEAVSSYVVEIVPPQGVDVIVNPPLLNFSELNQKKTYQVTGSSSSTTKFVQGYLRWTSSKHFVRSPIVVTFK</sequence>
<dbReference type="GO" id="GO:0004252">
    <property type="term" value="F:serine-type endopeptidase activity"/>
    <property type="evidence" value="ECO:0007669"/>
    <property type="project" value="InterPro"/>
</dbReference>
<organism evidence="10 11">
    <name type="scientific">Solanum bulbocastanum</name>
    <name type="common">Wild potato</name>
    <dbReference type="NCBI Taxonomy" id="147425"/>
    <lineage>
        <taxon>Eukaryota</taxon>
        <taxon>Viridiplantae</taxon>
        <taxon>Streptophyta</taxon>
        <taxon>Embryophyta</taxon>
        <taxon>Tracheophyta</taxon>
        <taxon>Spermatophyta</taxon>
        <taxon>Magnoliopsida</taxon>
        <taxon>eudicotyledons</taxon>
        <taxon>Gunneridae</taxon>
        <taxon>Pentapetalae</taxon>
        <taxon>asterids</taxon>
        <taxon>lamiids</taxon>
        <taxon>Solanales</taxon>
        <taxon>Solanaceae</taxon>
        <taxon>Solanoideae</taxon>
        <taxon>Solaneae</taxon>
        <taxon>Solanum</taxon>
    </lineage>
</organism>
<keyword evidence="4" id="KW-0378">Hydrolase</keyword>
<dbReference type="Proteomes" id="UP001371456">
    <property type="component" value="Unassembled WGS sequence"/>
</dbReference>
<evidence type="ECO:0000256" key="6">
    <source>
        <dbReference type="PROSITE-ProRule" id="PRU01240"/>
    </source>
</evidence>
<dbReference type="InterPro" id="IPR036852">
    <property type="entry name" value="Peptidase_S8/S53_dom_sf"/>
</dbReference>
<dbReference type="CDD" id="cd02120">
    <property type="entry name" value="PA_subtilisin_like"/>
    <property type="match status" value="1"/>
</dbReference>
<evidence type="ECO:0000259" key="8">
    <source>
        <dbReference type="Pfam" id="PF02225"/>
    </source>
</evidence>
<protein>
    <submittedName>
        <fullName evidence="10">Uncharacterized protein</fullName>
    </submittedName>
</protein>
<comment type="caution">
    <text evidence="10">The sequence shown here is derived from an EMBL/GenBank/DDBJ whole genome shotgun (WGS) entry which is preliminary data.</text>
</comment>
<dbReference type="CDD" id="cd04852">
    <property type="entry name" value="Peptidases_S8_3"/>
    <property type="match status" value="1"/>
</dbReference>
<evidence type="ECO:0000256" key="4">
    <source>
        <dbReference type="ARBA" id="ARBA00022801"/>
    </source>
</evidence>